<proteinExistence type="predicted"/>
<evidence type="ECO:0000259" key="3">
    <source>
        <dbReference type="PROSITE" id="PS50158"/>
    </source>
</evidence>
<reference evidence="4" key="1">
    <citation type="journal article" date="2019" name="Sci. Rep.">
        <title>Draft genome of Tanacetum cinerariifolium, the natural source of mosquito coil.</title>
        <authorList>
            <person name="Yamashiro T."/>
            <person name="Shiraishi A."/>
            <person name="Satake H."/>
            <person name="Nakayama K."/>
        </authorList>
    </citation>
    <scope>NUCLEOTIDE SEQUENCE</scope>
</reference>
<keyword evidence="1" id="KW-0479">Metal-binding</keyword>
<protein>
    <submittedName>
        <fullName evidence="4">Copia protein</fullName>
    </submittedName>
</protein>
<comment type="caution">
    <text evidence="4">The sequence shown here is derived from an EMBL/GenBank/DDBJ whole genome shotgun (WGS) entry which is preliminary data.</text>
</comment>
<dbReference type="InterPro" id="IPR013103">
    <property type="entry name" value="RVT_2"/>
</dbReference>
<dbReference type="InterPro" id="IPR036875">
    <property type="entry name" value="Znf_CCHC_sf"/>
</dbReference>
<dbReference type="InterPro" id="IPR043502">
    <property type="entry name" value="DNA/RNA_pol_sf"/>
</dbReference>
<dbReference type="PANTHER" id="PTHR43383">
    <property type="entry name" value="NODULIN 6"/>
    <property type="match status" value="1"/>
</dbReference>
<dbReference type="SUPFAM" id="SSF56672">
    <property type="entry name" value="DNA/RNA polymerases"/>
    <property type="match status" value="1"/>
</dbReference>
<dbReference type="Pfam" id="PF07727">
    <property type="entry name" value="RVT_2"/>
    <property type="match status" value="1"/>
</dbReference>
<feature type="compositionally biased region" description="Polar residues" evidence="2">
    <location>
        <begin position="615"/>
        <end position="652"/>
    </location>
</feature>
<dbReference type="Gene3D" id="4.10.60.10">
    <property type="entry name" value="Zinc finger, CCHC-type"/>
    <property type="match status" value="1"/>
</dbReference>
<dbReference type="SMART" id="SM00343">
    <property type="entry name" value="ZnF_C2HC"/>
    <property type="match status" value="1"/>
</dbReference>
<evidence type="ECO:0000313" key="4">
    <source>
        <dbReference type="EMBL" id="GEU81482.1"/>
    </source>
</evidence>
<dbReference type="AlphaFoldDB" id="A0A6L2N8Q0"/>
<dbReference type="PANTHER" id="PTHR43383:SF2">
    <property type="entry name" value="AMIDOHYDROLASE 2 FAMILY PROTEIN"/>
    <property type="match status" value="1"/>
</dbReference>
<name>A0A6L2N8Q0_TANCI</name>
<keyword evidence="1" id="KW-0863">Zinc-finger</keyword>
<evidence type="ECO:0000256" key="2">
    <source>
        <dbReference type="SAM" id="MobiDB-lite"/>
    </source>
</evidence>
<dbReference type="PROSITE" id="PS50158">
    <property type="entry name" value="ZF_CCHC"/>
    <property type="match status" value="1"/>
</dbReference>
<sequence length="1173" mass="133807">MDLKLEYQTFNTKSTESLLQIYTRYKTLLNELANDGVNLSKYEINIGFMNNIYGRFVYEENLIQRRYSNTKKALITTPSSTQISTAFFSNNVIQDFQKNSDDEVDERSSEEYLRDLDIEYQERALLENSKLFIKRRNNFSCQKENENTECYRCGNKGHFARDCFSKTSKPSYKSPVNNYSSMSKGFQPKFTLKLIQSSLSLNSQADLKFQKYYKVEYKKMKAKLALLEFSEPKDLPTKEQRILYCMTCKREDHRTSDHEMYIASLKRRYSFVSKAFRVFNTRRQQVEETYHVTFNEYGSHQVFRNKKDEHCITKNNKARLVAQSYSQEEGIDYDETFAPVARMEAIKIFLAFAAYMNFKVYQMDVKSTFLNGKLKEEVYVKHPPGFESSEFPDYVSKLNKALYGLKQAPKAWYETLSAFLIQNKFTRGRIDNTLFIYKSKGYVLLVQVYVDDIIIGSTSYKLCKQFKKPMTKKFEMSFDLKGYSDSDYAGCNIDEKSTSGACQILGGKLVCWSAKKQQFLPGILSNSNFTKDPSKVTDIELMTYMIVVNNQKDSVSPFPLAIKLKKCKSQTVTPTLPKLPVLEVPGELFKKSKRPKSKKPPTETNVTPPKPTKGFEQSHSGTCKSQPLPESTATSPKDSRGNIQPLNRDLTSITFNESTTKTTSRTGAKYQVDQAQSIRLRYQSLPKNKGKPSHKRELDTQPLVLSTYADVRAFLLSNDEVQESEEDIIRVGKEIDEEPQTASIAKSHHQSPPPQADKPQSSHAPSTEASDTDSSSDNILKKYDNTLPLTKHQLVKLMLSNKMKSYLPRPNRLPTWHGILALDSQVLNGLKTTSNQARSVTPTLALTCIPANVKGENKANTATIEPPSHTEGETEHLKMAVPISSIQPTQAQPVTTITTHPKSSQAALRIDKGKGIATESDEDSSKKLVHASTIVHREEKLKKAADEERLLAISKHEVIKVVQEEAEKIRLDPKKIASAKAGEKFKKAQEAEHQSIFSLCYLFCNPFSLTSMGDENPIRTLGDYSKPSHKAYRNTIELPEGNNVVPLPSDTIRKINNLWKAVSKKLDDMPTPDTARNFMAHMNVASTDRIEKESKAKEEGNVKPNAAKCDDHKRTVEAKKEVREESEEELEEDIKEETEEEEEEDNPKYFDTFLTMKELEYQEWFLKNPRPYG</sequence>
<dbReference type="GO" id="GO:0008270">
    <property type="term" value="F:zinc ion binding"/>
    <property type="evidence" value="ECO:0007669"/>
    <property type="project" value="UniProtKB-KW"/>
</dbReference>
<feature type="region of interest" description="Disordered" evidence="2">
    <location>
        <begin position="590"/>
        <end position="652"/>
    </location>
</feature>
<dbReference type="GO" id="GO:0003676">
    <property type="term" value="F:nucleic acid binding"/>
    <property type="evidence" value="ECO:0007669"/>
    <property type="project" value="InterPro"/>
</dbReference>
<gene>
    <name evidence="4" type="ORF">Tci_053460</name>
</gene>
<organism evidence="4">
    <name type="scientific">Tanacetum cinerariifolium</name>
    <name type="common">Dalmatian daisy</name>
    <name type="synonym">Chrysanthemum cinerariifolium</name>
    <dbReference type="NCBI Taxonomy" id="118510"/>
    <lineage>
        <taxon>Eukaryota</taxon>
        <taxon>Viridiplantae</taxon>
        <taxon>Streptophyta</taxon>
        <taxon>Embryophyta</taxon>
        <taxon>Tracheophyta</taxon>
        <taxon>Spermatophyta</taxon>
        <taxon>Magnoliopsida</taxon>
        <taxon>eudicotyledons</taxon>
        <taxon>Gunneridae</taxon>
        <taxon>Pentapetalae</taxon>
        <taxon>asterids</taxon>
        <taxon>campanulids</taxon>
        <taxon>Asterales</taxon>
        <taxon>Asteraceae</taxon>
        <taxon>Asteroideae</taxon>
        <taxon>Anthemideae</taxon>
        <taxon>Anthemidinae</taxon>
        <taxon>Tanacetum</taxon>
    </lineage>
</organism>
<accession>A0A6L2N8Q0</accession>
<feature type="domain" description="CCHC-type" evidence="3">
    <location>
        <begin position="150"/>
        <end position="163"/>
    </location>
</feature>
<dbReference type="SUPFAM" id="SSF57756">
    <property type="entry name" value="Retrovirus zinc finger-like domains"/>
    <property type="match status" value="1"/>
</dbReference>
<feature type="region of interest" description="Disordered" evidence="2">
    <location>
        <begin position="739"/>
        <end position="780"/>
    </location>
</feature>
<dbReference type="Pfam" id="PF00098">
    <property type="entry name" value="zf-CCHC"/>
    <property type="match status" value="1"/>
</dbReference>
<keyword evidence="1" id="KW-0862">Zinc</keyword>
<dbReference type="InterPro" id="IPR001878">
    <property type="entry name" value="Znf_CCHC"/>
</dbReference>
<feature type="region of interest" description="Disordered" evidence="2">
    <location>
        <begin position="1093"/>
        <end position="1148"/>
    </location>
</feature>
<feature type="compositionally biased region" description="Polar residues" evidence="2">
    <location>
        <begin position="758"/>
        <end position="769"/>
    </location>
</feature>
<feature type="compositionally biased region" description="Acidic residues" evidence="2">
    <location>
        <begin position="1124"/>
        <end position="1145"/>
    </location>
</feature>
<feature type="compositionally biased region" description="Basic and acidic residues" evidence="2">
    <location>
        <begin position="1108"/>
        <end position="1123"/>
    </location>
</feature>
<dbReference type="EMBL" id="BKCJ010008290">
    <property type="protein sequence ID" value="GEU81482.1"/>
    <property type="molecule type" value="Genomic_DNA"/>
</dbReference>
<evidence type="ECO:0000256" key="1">
    <source>
        <dbReference type="PROSITE-ProRule" id="PRU00047"/>
    </source>
</evidence>